<dbReference type="Proteomes" id="UP000295684">
    <property type="component" value="Unassembled WGS sequence"/>
</dbReference>
<dbReference type="AlphaFoldDB" id="A0A4R2HNL9"/>
<keyword evidence="2" id="KW-0808">Transferase</keyword>
<dbReference type="Gene3D" id="3.90.550.20">
    <property type="match status" value="1"/>
</dbReference>
<dbReference type="OrthoDB" id="9802881at2"/>
<comment type="caution">
    <text evidence="2">The sequence shown here is derived from an EMBL/GenBank/DDBJ whole genome shotgun (WGS) entry which is preliminary data.</text>
</comment>
<dbReference type="InterPro" id="IPR029044">
    <property type="entry name" value="Nucleotide-diphossugar_trans"/>
</dbReference>
<reference evidence="1" key="1">
    <citation type="journal article" date="2014" name="Int. J. Syst. Evol. Microbiol.">
        <title>Complete genome of a new Firmicutes species belonging to the dominant human colonic microbiota ('Ruminococcus bicirculans') reveals two chromosomes and a selective capacity to utilize plant glucans.</title>
        <authorList>
            <consortium name="NISC Comparative Sequencing Program"/>
            <person name="Wegmann U."/>
            <person name="Louis P."/>
            <person name="Goesmann A."/>
            <person name="Henrissat B."/>
            <person name="Duncan S.H."/>
            <person name="Flint H.J."/>
        </authorList>
    </citation>
    <scope>NUCLEOTIDE SEQUENCE</scope>
    <source>
        <strain evidence="1">CGMCC 1.15644</strain>
    </source>
</reference>
<dbReference type="EMBL" id="BMJO01000001">
    <property type="protein sequence ID" value="GGE44383.1"/>
    <property type="molecule type" value="Genomic_DNA"/>
</dbReference>
<reference evidence="1" key="4">
    <citation type="submission" date="2024-05" db="EMBL/GenBank/DDBJ databases">
        <authorList>
            <person name="Sun Q."/>
            <person name="Zhou Y."/>
        </authorList>
    </citation>
    <scope>NUCLEOTIDE SEQUENCE</scope>
    <source>
        <strain evidence="1">CGMCC 1.15644</strain>
    </source>
</reference>
<keyword evidence="4" id="KW-1185">Reference proteome</keyword>
<evidence type="ECO:0000313" key="3">
    <source>
        <dbReference type="Proteomes" id="UP000295684"/>
    </source>
</evidence>
<reference evidence="4" key="2">
    <citation type="journal article" date="2019" name="Int. J. Syst. Evol. Microbiol.">
        <title>The Global Catalogue of Microorganisms (GCM) 10K type strain sequencing project: providing services to taxonomists for standard genome sequencing and annotation.</title>
        <authorList>
            <consortium name="The Broad Institute Genomics Platform"/>
            <consortium name="The Broad Institute Genome Sequencing Center for Infectious Disease"/>
            <person name="Wu L."/>
            <person name="Ma J."/>
        </authorList>
    </citation>
    <scope>NUCLEOTIDE SEQUENCE [LARGE SCALE GENOMIC DNA]</scope>
    <source>
        <strain evidence="4">CGMCC 1.15644</strain>
    </source>
</reference>
<gene>
    <name evidence="2" type="ORF">EV200_101233</name>
    <name evidence="1" type="ORF">GCM10011413_08130</name>
</gene>
<dbReference type="InterPro" id="IPR007577">
    <property type="entry name" value="GlycoTrfase_DXD_sugar-bd_CS"/>
</dbReference>
<accession>A0A4R2HNL9</accession>
<reference evidence="2 3" key="3">
    <citation type="submission" date="2019-03" db="EMBL/GenBank/DDBJ databases">
        <title>Genomic Encyclopedia of Type Strains, Phase IV (KMG-IV): sequencing the most valuable type-strain genomes for metagenomic binning, comparative biology and taxonomic classification.</title>
        <authorList>
            <person name="Goeker M."/>
        </authorList>
    </citation>
    <scope>NUCLEOTIDE SEQUENCE [LARGE SCALE GENOMIC DNA]</scope>
    <source>
        <strain evidence="2 3">DSM 103236</strain>
    </source>
</reference>
<dbReference type="RefSeq" id="WP_132528982.1">
    <property type="nucleotide sequence ID" value="NZ_BMJO01000001.1"/>
</dbReference>
<dbReference type="SUPFAM" id="SSF53448">
    <property type="entry name" value="Nucleotide-diphospho-sugar transferases"/>
    <property type="match status" value="1"/>
</dbReference>
<evidence type="ECO:0000313" key="2">
    <source>
        <dbReference type="EMBL" id="TCO30794.1"/>
    </source>
</evidence>
<dbReference type="Proteomes" id="UP000622648">
    <property type="component" value="Unassembled WGS sequence"/>
</dbReference>
<name>A0A4R2HNL9_9SPHI</name>
<evidence type="ECO:0000313" key="1">
    <source>
        <dbReference type="EMBL" id="GGE44383.1"/>
    </source>
</evidence>
<dbReference type="GO" id="GO:0016740">
    <property type="term" value="F:transferase activity"/>
    <property type="evidence" value="ECO:0007669"/>
    <property type="project" value="UniProtKB-KW"/>
</dbReference>
<sequence>MEKYLNEINFFWIGNNISPTEQLAFASCIANQMTPVLWCYNEIDGVTDYVIKKDARVIMSKDELNYYINDLRLQLPNVSDIFRYKLLAKVGGIYSDTDVIFIKNVYEIDIDEYFCSTFEYNYGSCASNCFMKIKKNSLTATYLIDELEKRLDNFINFKTESLNYCEFGPFLVQKCASKIPITVLSYNIINPISWRWTNKIIAFEKLDYKFLIKNALRKILSFKLEKRGYFLTDQTYAIHLCSEMWKRYNIDPHGKMHKSSLFQKLKTKYKAYLP</sequence>
<protein>
    <submittedName>
        <fullName evidence="2">Glycosyl transferase-like sugar-binding protein</fullName>
    </submittedName>
</protein>
<dbReference type="Pfam" id="PF04488">
    <property type="entry name" value="Gly_transf_sug"/>
    <property type="match status" value="1"/>
</dbReference>
<organism evidence="2 3">
    <name type="scientific">Pedobacter psychrotolerans</name>
    <dbReference type="NCBI Taxonomy" id="1843235"/>
    <lineage>
        <taxon>Bacteria</taxon>
        <taxon>Pseudomonadati</taxon>
        <taxon>Bacteroidota</taxon>
        <taxon>Sphingobacteriia</taxon>
        <taxon>Sphingobacteriales</taxon>
        <taxon>Sphingobacteriaceae</taxon>
        <taxon>Pedobacter</taxon>
    </lineage>
</organism>
<proteinExistence type="predicted"/>
<dbReference type="EMBL" id="SLWO01000001">
    <property type="protein sequence ID" value="TCO30794.1"/>
    <property type="molecule type" value="Genomic_DNA"/>
</dbReference>
<evidence type="ECO:0000313" key="4">
    <source>
        <dbReference type="Proteomes" id="UP000622648"/>
    </source>
</evidence>